<feature type="region of interest" description="Disordered" evidence="1">
    <location>
        <begin position="26"/>
        <end position="77"/>
    </location>
</feature>
<dbReference type="CTD" id="8240047"/>
<proteinExistence type="predicted"/>
<dbReference type="AlphaFoldDB" id="E0VGL9"/>
<dbReference type="EMBL" id="AAZO01002193">
    <property type="status" value="NOT_ANNOTATED_CDS"/>
    <property type="molecule type" value="Genomic_DNA"/>
</dbReference>
<dbReference type="InParanoid" id="E0VGL9"/>
<evidence type="ECO:0000313" key="2">
    <source>
        <dbReference type="EMBL" id="EEB12525.1"/>
    </source>
</evidence>
<dbReference type="eggNOG" id="ENOG502S7EI">
    <property type="taxonomic scope" value="Eukaryota"/>
</dbReference>
<protein>
    <submittedName>
        <fullName evidence="2 3">Uncharacterized protein</fullName>
    </submittedName>
</protein>
<feature type="compositionally biased region" description="Polar residues" evidence="1">
    <location>
        <begin position="26"/>
        <end position="59"/>
    </location>
</feature>
<dbReference type="GeneID" id="8240047"/>
<evidence type="ECO:0000313" key="3">
    <source>
        <dbReference type="EnsemblMetazoa" id="PHUM189010-PA"/>
    </source>
</evidence>
<organism>
    <name type="scientific">Pediculus humanus subsp. corporis</name>
    <name type="common">Body louse</name>
    <dbReference type="NCBI Taxonomy" id="121224"/>
    <lineage>
        <taxon>Eukaryota</taxon>
        <taxon>Metazoa</taxon>
        <taxon>Ecdysozoa</taxon>
        <taxon>Arthropoda</taxon>
        <taxon>Hexapoda</taxon>
        <taxon>Insecta</taxon>
        <taxon>Pterygota</taxon>
        <taxon>Neoptera</taxon>
        <taxon>Paraneoptera</taxon>
        <taxon>Psocodea</taxon>
        <taxon>Troctomorpha</taxon>
        <taxon>Phthiraptera</taxon>
        <taxon>Anoplura</taxon>
        <taxon>Pediculidae</taxon>
        <taxon>Pediculus</taxon>
    </lineage>
</organism>
<reference evidence="2" key="1">
    <citation type="submission" date="2007-04" db="EMBL/GenBank/DDBJ databases">
        <title>Annotation of Pediculus humanus corporis strain USDA.</title>
        <authorList>
            <person name="Kirkness E."/>
            <person name="Hannick L."/>
            <person name="Hass B."/>
            <person name="Bruggner R."/>
            <person name="Lawson D."/>
            <person name="Bidwell S."/>
            <person name="Joardar V."/>
            <person name="Caler E."/>
            <person name="Walenz B."/>
            <person name="Inman J."/>
            <person name="Schobel S."/>
            <person name="Galinsky K."/>
            <person name="Amedeo P."/>
            <person name="Strausberg R."/>
        </authorList>
    </citation>
    <scope>NUCLEOTIDE SEQUENCE</scope>
    <source>
        <strain evidence="2">USDA</strain>
    </source>
</reference>
<evidence type="ECO:0000313" key="4">
    <source>
        <dbReference type="Proteomes" id="UP000009046"/>
    </source>
</evidence>
<gene>
    <name evidence="3" type="primary">8240047</name>
    <name evidence="2" type="ORF">Phum_PHUM189010</name>
</gene>
<dbReference type="EnsemblMetazoa" id="PHUM189010-RA">
    <property type="protein sequence ID" value="PHUM189010-PA"/>
    <property type="gene ID" value="PHUM189010"/>
</dbReference>
<reference evidence="3" key="3">
    <citation type="submission" date="2021-02" db="UniProtKB">
        <authorList>
            <consortium name="EnsemblMetazoa"/>
        </authorList>
    </citation>
    <scope>IDENTIFICATION</scope>
    <source>
        <strain evidence="3">USDA</strain>
    </source>
</reference>
<keyword evidence="4" id="KW-1185">Reference proteome</keyword>
<dbReference type="Proteomes" id="UP000009046">
    <property type="component" value="Unassembled WGS sequence"/>
</dbReference>
<reference evidence="2" key="2">
    <citation type="submission" date="2007-04" db="EMBL/GenBank/DDBJ databases">
        <title>The genome of the human body louse.</title>
        <authorList>
            <consortium name="The Human Body Louse Genome Consortium"/>
            <person name="Kirkness E."/>
            <person name="Walenz B."/>
            <person name="Hass B."/>
            <person name="Bruggner R."/>
            <person name="Strausberg R."/>
        </authorList>
    </citation>
    <scope>NUCLEOTIDE SEQUENCE</scope>
    <source>
        <strain evidence="2">USDA</strain>
    </source>
</reference>
<dbReference type="OrthoDB" id="7976202at2759"/>
<dbReference type="KEGG" id="phu:Phum_PHUM189010"/>
<dbReference type="HOGENOM" id="CLU_1534579_0_0_1"/>
<accession>E0VGL9</accession>
<dbReference type="OMA" id="RRRQSWP"/>
<evidence type="ECO:0000256" key="1">
    <source>
        <dbReference type="SAM" id="MobiDB-lite"/>
    </source>
</evidence>
<dbReference type="EMBL" id="DS235149">
    <property type="protein sequence ID" value="EEB12525.1"/>
    <property type="molecule type" value="Genomic_DNA"/>
</dbReference>
<dbReference type="VEuPathDB" id="VectorBase:PHUM189010"/>
<name>E0VGL9_PEDHC</name>
<sequence>MSFFNSLQQYVSTGVANLSLNSKRFSLSRDNSSSGNNYSDVSASENINTSSDKISSTGNAPPPPAHGFPKVVPTQGVVSSFPRARRKTIECPPGMNELAIPTTPRRVGSFRHQRPPRAPLMFCRRRQSWPEFDQQATSGKMNYMKIFEIYK</sequence>
<dbReference type="RefSeq" id="XP_002425263.1">
    <property type="nucleotide sequence ID" value="XM_002425218.1"/>
</dbReference>